<keyword evidence="2" id="KW-1185">Reference proteome</keyword>
<proteinExistence type="predicted"/>
<evidence type="ECO:0000313" key="2">
    <source>
        <dbReference type="Proteomes" id="UP001054945"/>
    </source>
</evidence>
<gene>
    <name evidence="1" type="ORF">CEXT_35871</name>
</gene>
<dbReference type="Proteomes" id="UP001054945">
    <property type="component" value="Unassembled WGS sequence"/>
</dbReference>
<name>A0AAV4P7A2_CAEEX</name>
<reference evidence="1 2" key="1">
    <citation type="submission" date="2021-06" db="EMBL/GenBank/DDBJ databases">
        <title>Caerostris extrusa draft genome.</title>
        <authorList>
            <person name="Kono N."/>
            <person name="Arakawa K."/>
        </authorList>
    </citation>
    <scope>NUCLEOTIDE SEQUENCE [LARGE SCALE GENOMIC DNA]</scope>
</reference>
<dbReference type="EMBL" id="BPLR01021697">
    <property type="protein sequence ID" value="GIX92475.1"/>
    <property type="molecule type" value="Genomic_DNA"/>
</dbReference>
<dbReference type="AlphaFoldDB" id="A0AAV4P7A2"/>
<evidence type="ECO:0000313" key="1">
    <source>
        <dbReference type="EMBL" id="GIX92475.1"/>
    </source>
</evidence>
<sequence length="168" mass="18914">MGCDLTSLSDVVRVFGEEWSVVPLEELLELMYDNLSSAQRLSGVVAVLQSNSSLITSKVPPTPSVLSSKLFRMPYQLPLLLCRVPLEGGGFARTAERRYNSRFLSNGFFCLNSKNKNLGRKKKLATECPTDHMYGVRSSSRQFNQKEPSQQLYSLIDQFSQLHNAFPM</sequence>
<comment type="caution">
    <text evidence="1">The sequence shown here is derived from an EMBL/GenBank/DDBJ whole genome shotgun (WGS) entry which is preliminary data.</text>
</comment>
<organism evidence="1 2">
    <name type="scientific">Caerostris extrusa</name>
    <name type="common">Bark spider</name>
    <name type="synonym">Caerostris bankana</name>
    <dbReference type="NCBI Taxonomy" id="172846"/>
    <lineage>
        <taxon>Eukaryota</taxon>
        <taxon>Metazoa</taxon>
        <taxon>Ecdysozoa</taxon>
        <taxon>Arthropoda</taxon>
        <taxon>Chelicerata</taxon>
        <taxon>Arachnida</taxon>
        <taxon>Araneae</taxon>
        <taxon>Araneomorphae</taxon>
        <taxon>Entelegynae</taxon>
        <taxon>Araneoidea</taxon>
        <taxon>Araneidae</taxon>
        <taxon>Caerostris</taxon>
    </lineage>
</organism>
<accession>A0AAV4P7A2</accession>
<protein>
    <submittedName>
        <fullName evidence="1">Uncharacterized protein</fullName>
    </submittedName>
</protein>